<dbReference type="InterPro" id="IPR014710">
    <property type="entry name" value="RmlC-like_jellyroll"/>
</dbReference>
<reference evidence="6 7" key="1">
    <citation type="submission" date="2016-07" db="EMBL/GenBank/DDBJ databases">
        <title>Complete genome sequence of the Lentzea guizhouensis DHS C013.</title>
        <authorList>
            <person name="Cao C."/>
        </authorList>
    </citation>
    <scope>NUCLEOTIDE SEQUENCE [LARGE SCALE GENOMIC DNA]</scope>
    <source>
        <strain evidence="6 7">DHS C013</strain>
    </source>
</reference>
<dbReference type="GO" id="GO:0003677">
    <property type="term" value="F:DNA binding"/>
    <property type="evidence" value="ECO:0007669"/>
    <property type="project" value="UniProtKB-KW"/>
</dbReference>
<evidence type="ECO:0000313" key="6">
    <source>
        <dbReference type="EMBL" id="ANZ42384.1"/>
    </source>
</evidence>
<dbReference type="Gene3D" id="2.60.120.10">
    <property type="entry name" value="Jelly Rolls"/>
    <property type="match status" value="1"/>
</dbReference>
<dbReference type="SUPFAM" id="SSF51206">
    <property type="entry name" value="cAMP-binding domain-like"/>
    <property type="match status" value="1"/>
</dbReference>
<dbReference type="CDD" id="cd00092">
    <property type="entry name" value="HTH_CRP"/>
    <property type="match status" value="1"/>
</dbReference>
<evidence type="ECO:0000259" key="4">
    <source>
        <dbReference type="PROSITE" id="PS50042"/>
    </source>
</evidence>
<protein>
    <recommendedName>
        <fullName evidence="8">Crp/Fnr family transcriptional regulator</fullName>
    </recommendedName>
</protein>
<organism evidence="6 7">
    <name type="scientific">Lentzea guizhouensis</name>
    <dbReference type="NCBI Taxonomy" id="1586287"/>
    <lineage>
        <taxon>Bacteria</taxon>
        <taxon>Bacillati</taxon>
        <taxon>Actinomycetota</taxon>
        <taxon>Actinomycetes</taxon>
        <taxon>Pseudonocardiales</taxon>
        <taxon>Pseudonocardiaceae</taxon>
        <taxon>Lentzea</taxon>
    </lineage>
</organism>
<evidence type="ECO:0000256" key="1">
    <source>
        <dbReference type="ARBA" id="ARBA00023015"/>
    </source>
</evidence>
<evidence type="ECO:0000256" key="3">
    <source>
        <dbReference type="ARBA" id="ARBA00023163"/>
    </source>
</evidence>
<keyword evidence="1" id="KW-0805">Transcription regulation</keyword>
<dbReference type="AlphaFoldDB" id="A0A1B2HXF7"/>
<evidence type="ECO:0000256" key="2">
    <source>
        <dbReference type="ARBA" id="ARBA00023125"/>
    </source>
</evidence>
<dbReference type="Proteomes" id="UP000093053">
    <property type="component" value="Chromosome"/>
</dbReference>
<dbReference type="PANTHER" id="PTHR24567:SF74">
    <property type="entry name" value="HTH-TYPE TRANSCRIPTIONAL REGULATOR ARCR"/>
    <property type="match status" value="1"/>
</dbReference>
<feature type="domain" description="HTH crp-type" evidence="5">
    <location>
        <begin position="138"/>
        <end position="207"/>
    </location>
</feature>
<proteinExistence type="predicted"/>
<dbReference type="SMART" id="SM00100">
    <property type="entry name" value="cNMP"/>
    <property type="match status" value="1"/>
</dbReference>
<keyword evidence="7" id="KW-1185">Reference proteome</keyword>
<dbReference type="PROSITE" id="PS50042">
    <property type="entry name" value="CNMP_BINDING_3"/>
    <property type="match status" value="1"/>
</dbReference>
<dbReference type="InterPro" id="IPR012318">
    <property type="entry name" value="HTH_CRP"/>
</dbReference>
<dbReference type="GO" id="GO:0003700">
    <property type="term" value="F:DNA-binding transcription factor activity"/>
    <property type="evidence" value="ECO:0007669"/>
    <property type="project" value="TreeGrafter"/>
</dbReference>
<dbReference type="InterPro" id="IPR000595">
    <property type="entry name" value="cNMP-bd_dom"/>
</dbReference>
<dbReference type="EMBL" id="CP016793">
    <property type="protein sequence ID" value="ANZ42384.1"/>
    <property type="molecule type" value="Genomic_DNA"/>
</dbReference>
<dbReference type="InterPro" id="IPR018490">
    <property type="entry name" value="cNMP-bd_dom_sf"/>
</dbReference>
<dbReference type="GO" id="GO:0005829">
    <property type="term" value="C:cytosol"/>
    <property type="evidence" value="ECO:0007669"/>
    <property type="project" value="TreeGrafter"/>
</dbReference>
<dbReference type="SMART" id="SM00419">
    <property type="entry name" value="HTH_CRP"/>
    <property type="match status" value="1"/>
</dbReference>
<accession>A0A1B2HXF7</accession>
<keyword evidence="3" id="KW-0804">Transcription</keyword>
<name>A0A1B2HXF7_9PSEU</name>
<dbReference type="STRING" id="1586287.BBK82_00290"/>
<dbReference type="Pfam" id="PF00027">
    <property type="entry name" value="cNMP_binding"/>
    <property type="match status" value="1"/>
</dbReference>
<dbReference type="SUPFAM" id="SSF46785">
    <property type="entry name" value="Winged helix' DNA-binding domain"/>
    <property type="match status" value="1"/>
</dbReference>
<dbReference type="InterPro" id="IPR050397">
    <property type="entry name" value="Env_Response_Regulators"/>
</dbReference>
<dbReference type="PROSITE" id="PS51063">
    <property type="entry name" value="HTH_CRP_2"/>
    <property type="match status" value="1"/>
</dbReference>
<dbReference type="InterPro" id="IPR036390">
    <property type="entry name" value="WH_DNA-bd_sf"/>
</dbReference>
<dbReference type="KEGG" id="led:BBK82_00290"/>
<keyword evidence="2" id="KW-0238">DNA-binding</keyword>
<feature type="domain" description="Cyclic nucleotide-binding" evidence="4">
    <location>
        <begin position="5"/>
        <end position="107"/>
    </location>
</feature>
<evidence type="ECO:0000313" key="7">
    <source>
        <dbReference type="Proteomes" id="UP000093053"/>
    </source>
</evidence>
<dbReference type="CDD" id="cd00038">
    <property type="entry name" value="CAP_ED"/>
    <property type="match status" value="1"/>
</dbReference>
<evidence type="ECO:0000259" key="5">
    <source>
        <dbReference type="PROSITE" id="PS51063"/>
    </source>
</evidence>
<dbReference type="PRINTS" id="PR00034">
    <property type="entry name" value="HTHCRP"/>
</dbReference>
<gene>
    <name evidence="6" type="ORF">BBK82_00290</name>
</gene>
<sequence length="215" mass="23246">MDRSFSGMLTVADRTALRSAATRVEYAPGSVICHQGDPSRNVLVVSHGRVKVSRFTATGEENVLAVRGPGEIIGELSAVDGGCRTASLVAVDRVCGLVLTAQALEKLCHARPAVAWALLRVVVSRHRATSDQQDLRTGPSLYRVGAVLLNLAHREADDMIATVPLSQRELAGIVGMSRETLVRCLKVLREAGIIRTRRNGVQILREEELRSMCGI</sequence>
<dbReference type="Pfam" id="PF13545">
    <property type="entry name" value="HTH_Crp_2"/>
    <property type="match status" value="1"/>
</dbReference>
<dbReference type="PANTHER" id="PTHR24567">
    <property type="entry name" value="CRP FAMILY TRANSCRIPTIONAL REGULATORY PROTEIN"/>
    <property type="match status" value="1"/>
</dbReference>
<evidence type="ECO:0008006" key="8">
    <source>
        <dbReference type="Google" id="ProtNLM"/>
    </source>
</evidence>